<dbReference type="Pfam" id="PF08929">
    <property type="entry name" value="PoNi_C"/>
    <property type="match status" value="1"/>
</dbReference>
<evidence type="ECO:0000259" key="1">
    <source>
        <dbReference type="Pfam" id="PF08928"/>
    </source>
</evidence>
<dbReference type="EMBL" id="AODE01000004">
    <property type="protein sequence ID" value="EUJ32575.1"/>
    <property type="molecule type" value="Genomic_DNA"/>
</dbReference>
<evidence type="ECO:0000313" key="4">
    <source>
        <dbReference type="Proteomes" id="UP000019254"/>
    </source>
</evidence>
<evidence type="ECO:0008006" key="5">
    <source>
        <dbReference type="Google" id="ProtNLM"/>
    </source>
</evidence>
<keyword evidence="4" id="KW-1185">Reference proteome</keyword>
<organism evidence="3 4">
    <name type="scientific">Listeria cornellensis FSL F6-0969</name>
    <dbReference type="NCBI Taxonomy" id="1265820"/>
    <lineage>
        <taxon>Bacteria</taxon>
        <taxon>Bacillati</taxon>
        <taxon>Bacillota</taxon>
        <taxon>Bacilli</taxon>
        <taxon>Bacillales</taxon>
        <taxon>Listeriaceae</taxon>
        <taxon>Listeria</taxon>
    </lineage>
</organism>
<dbReference type="InterPro" id="IPR015024">
    <property type="entry name" value="PoNi_N"/>
</dbReference>
<evidence type="ECO:0000313" key="3">
    <source>
        <dbReference type="EMBL" id="EUJ32575.1"/>
    </source>
</evidence>
<gene>
    <name evidence="3" type="ORF">PCORN_01295</name>
</gene>
<dbReference type="Pfam" id="PF08928">
    <property type="entry name" value="PoNi_N"/>
    <property type="match status" value="1"/>
</dbReference>
<dbReference type="AlphaFoldDB" id="W7C5V0"/>
<dbReference type="Gene3D" id="1.10.3920.10">
    <property type="entry name" value="PA2201 C-terminal domain-like"/>
    <property type="match status" value="1"/>
</dbReference>
<protein>
    <recommendedName>
        <fullName evidence="5">PoNi C-terminal domain-containing protein</fullName>
    </recommendedName>
</protein>
<feature type="domain" description="PoNi C-terminal" evidence="2">
    <location>
        <begin position="126"/>
        <end position="231"/>
    </location>
</feature>
<evidence type="ECO:0000259" key="2">
    <source>
        <dbReference type="Pfam" id="PF08929"/>
    </source>
</evidence>
<accession>W7C5V0</accession>
<dbReference type="RefSeq" id="WP_036076767.1">
    <property type="nucleotide sequence ID" value="NZ_AODE01000004.1"/>
</dbReference>
<comment type="caution">
    <text evidence="3">The sequence shown here is derived from an EMBL/GenBank/DDBJ whole genome shotgun (WGS) entry which is preliminary data.</text>
</comment>
<dbReference type="InterPro" id="IPR028983">
    <property type="entry name" value="PA2201-like_C"/>
</dbReference>
<reference evidence="3 4" key="1">
    <citation type="journal article" date="2014" name="Int. J. Syst. Evol. Microbiol.">
        <title>Listeria floridensis sp. nov., Listeria aquatica sp. nov., Listeria cornellensis sp. nov., Listeria riparia sp. nov. and Listeria grandensis sp. nov., from agricultural and natural environments.</title>
        <authorList>
            <person name="den Bakker H.C."/>
            <person name="Warchocki S."/>
            <person name="Wright E.M."/>
            <person name="Allred A.F."/>
            <person name="Ahlstrom C."/>
            <person name="Manuel C.S."/>
            <person name="Stasiewicz M.J."/>
            <person name="Burrell A."/>
            <person name="Roof S."/>
            <person name="Strawn L."/>
            <person name="Fortes E.D."/>
            <person name="Nightingale K.K."/>
            <person name="Kephart D."/>
            <person name="Wiedmann M."/>
        </authorList>
    </citation>
    <scope>NUCLEOTIDE SEQUENCE [LARGE SCALE GENOMIC DNA]</scope>
    <source>
        <strain evidence="4">FSL F6-969</strain>
    </source>
</reference>
<dbReference type="PATRIC" id="fig|1265820.5.peg.252"/>
<name>W7C5V0_9LIST</name>
<proteinExistence type="predicted"/>
<dbReference type="SUPFAM" id="SSF140731">
    <property type="entry name" value="PA2201 C-terminal domain-like"/>
    <property type="match status" value="1"/>
</dbReference>
<dbReference type="InterPro" id="IPR015025">
    <property type="entry name" value="PoNi_C"/>
</dbReference>
<sequence length="236" mass="27498">MTRDTKKDKQYFIDFIQYENQSIEKFQNAVNSVIEARGKDDQGVSRGYNFLFGLHFSKLNALYSSGAPLEEIKEFIPEIIDITEKVWKSESGYVEMVWLLSVGIMLEIPDEQMKRLHDIVKSDGVEDYLLNYLMKKDGSNSALTSPFLHEVPYKFLQLVIESNGKAAINLLKQYLSDEWYERHDDMGWYDSDKSKENIYSGYWSFESGAIAKMMGLDDSFIKDSPFYPYDLVHYKD</sequence>
<dbReference type="STRING" id="1265820.PCORN_01295"/>
<feature type="domain" description="PoNi N-terminal" evidence="1">
    <location>
        <begin position="3"/>
        <end position="116"/>
    </location>
</feature>
<dbReference type="Proteomes" id="UP000019254">
    <property type="component" value="Unassembled WGS sequence"/>
</dbReference>
<dbReference type="OrthoDB" id="2067926at2"/>